<dbReference type="InterPro" id="IPR011701">
    <property type="entry name" value="MFS"/>
</dbReference>
<dbReference type="PANTHER" id="PTHR23517:SF2">
    <property type="entry name" value="MULTIDRUG RESISTANCE PROTEIN MDTH"/>
    <property type="match status" value="1"/>
</dbReference>
<feature type="transmembrane region" description="Helical" evidence="7">
    <location>
        <begin position="246"/>
        <end position="264"/>
    </location>
</feature>
<dbReference type="GO" id="GO:0022857">
    <property type="term" value="F:transmembrane transporter activity"/>
    <property type="evidence" value="ECO:0007669"/>
    <property type="project" value="InterPro"/>
</dbReference>
<evidence type="ECO:0000256" key="1">
    <source>
        <dbReference type="ARBA" id="ARBA00004651"/>
    </source>
</evidence>
<dbReference type="EMBL" id="BOVK01000006">
    <property type="protein sequence ID" value="GIQ67643.1"/>
    <property type="molecule type" value="Genomic_DNA"/>
</dbReference>
<dbReference type="GO" id="GO:0005886">
    <property type="term" value="C:plasma membrane"/>
    <property type="evidence" value="ECO:0007669"/>
    <property type="project" value="UniProtKB-SubCell"/>
</dbReference>
<feature type="domain" description="Major facilitator superfamily (MFS) profile" evidence="8">
    <location>
        <begin position="1"/>
        <end position="190"/>
    </location>
</feature>
<evidence type="ECO:0000256" key="2">
    <source>
        <dbReference type="ARBA" id="ARBA00022448"/>
    </source>
</evidence>
<evidence type="ECO:0000313" key="10">
    <source>
        <dbReference type="Proteomes" id="UP000677918"/>
    </source>
</evidence>
<evidence type="ECO:0000256" key="3">
    <source>
        <dbReference type="ARBA" id="ARBA00022475"/>
    </source>
</evidence>
<protein>
    <submittedName>
        <fullName evidence="9">MFS transporter</fullName>
    </submittedName>
</protein>
<organism evidence="9 10">
    <name type="scientific">Xylanibacillus composti</name>
    <dbReference type="NCBI Taxonomy" id="1572762"/>
    <lineage>
        <taxon>Bacteria</taxon>
        <taxon>Bacillati</taxon>
        <taxon>Bacillota</taxon>
        <taxon>Bacilli</taxon>
        <taxon>Bacillales</taxon>
        <taxon>Paenibacillaceae</taxon>
        <taxon>Xylanibacillus</taxon>
    </lineage>
</organism>
<sequence>MILALREMSGTMKVLLFGVLAAHLATYMVVPLLPIYLKLAKHMSVTQIGLTLGLTPFAFQAGSLLGGWLSDRVGRRMIIAGGAWINAAALVGYALAEPAWLLMGMALLNGLGIGLNAPATKAAIAAIASDATLKTTAFSLRGIAANIGIATAGLLTFFVLGGASAYLFYTAAGCYALLGAVNGLLLPKGCGDAPCQSPELKAYKAVFTNKAFIGFSLVTVLVWALYTQLSLSLPLRAESILSDPGIVSLIWTMNSLIVISLQTTMTRLFIQGRHPATVLAAGVLFLGGGLASLYGSTSFYGLALSGAVFIVGEMLVLPTIDATVSRIAAAPMVGVFFGVSNFIAGVGESGGKFAGGQMLAFGTMTALPWLTYAVLAVVVSGLLYALRFWKPLQLALMPAAEPVTAERLSIPARNGHERMFKLPRWKKKTKSK</sequence>
<comment type="subcellular location">
    <subcellularLocation>
        <location evidence="1">Cell membrane</location>
        <topology evidence="1">Multi-pass membrane protein</topology>
    </subcellularLocation>
</comment>
<dbReference type="PROSITE" id="PS50850">
    <property type="entry name" value="MFS"/>
    <property type="match status" value="1"/>
</dbReference>
<feature type="transmembrane region" description="Helical" evidence="7">
    <location>
        <begin position="300"/>
        <end position="320"/>
    </location>
</feature>
<dbReference type="SUPFAM" id="SSF103473">
    <property type="entry name" value="MFS general substrate transporter"/>
    <property type="match status" value="1"/>
</dbReference>
<evidence type="ECO:0000313" key="9">
    <source>
        <dbReference type="EMBL" id="GIQ67643.1"/>
    </source>
</evidence>
<reference evidence="9" key="1">
    <citation type="submission" date="2021-04" db="EMBL/GenBank/DDBJ databases">
        <title>Draft genome sequence of Xylanibacillus composti strain K13.</title>
        <authorList>
            <person name="Uke A."/>
            <person name="Chhe C."/>
            <person name="Baramee S."/>
            <person name="Kosugi A."/>
        </authorList>
    </citation>
    <scope>NUCLEOTIDE SEQUENCE</scope>
    <source>
        <strain evidence="9">K13</strain>
    </source>
</reference>
<feature type="transmembrane region" description="Helical" evidence="7">
    <location>
        <begin position="140"/>
        <end position="160"/>
    </location>
</feature>
<evidence type="ECO:0000256" key="5">
    <source>
        <dbReference type="ARBA" id="ARBA00022989"/>
    </source>
</evidence>
<feature type="transmembrane region" description="Helical" evidence="7">
    <location>
        <begin position="207"/>
        <end position="226"/>
    </location>
</feature>
<evidence type="ECO:0000256" key="4">
    <source>
        <dbReference type="ARBA" id="ARBA00022692"/>
    </source>
</evidence>
<dbReference type="InterPro" id="IPR050171">
    <property type="entry name" value="MFS_Transporters"/>
</dbReference>
<feature type="transmembrane region" description="Helical" evidence="7">
    <location>
        <begin position="327"/>
        <end position="346"/>
    </location>
</feature>
<keyword evidence="2" id="KW-0813">Transport</keyword>
<dbReference type="AlphaFoldDB" id="A0A8J4H2R4"/>
<feature type="transmembrane region" description="Helical" evidence="7">
    <location>
        <begin position="77"/>
        <end position="96"/>
    </location>
</feature>
<evidence type="ECO:0000259" key="8">
    <source>
        <dbReference type="PROSITE" id="PS50850"/>
    </source>
</evidence>
<feature type="transmembrane region" description="Helical" evidence="7">
    <location>
        <begin position="102"/>
        <end position="128"/>
    </location>
</feature>
<comment type="caution">
    <text evidence="9">The sequence shown here is derived from an EMBL/GenBank/DDBJ whole genome shotgun (WGS) entry which is preliminary data.</text>
</comment>
<proteinExistence type="predicted"/>
<keyword evidence="4 7" id="KW-0812">Transmembrane</keyword>
<feature type="transmembrane region" description="Helical" evidence="7">
    <location>
        <begin position="366"/>
        <end position="386"/>
    </location>
</feature>
<keyword evidence="10" id="KW-1185">Reference proteome</keyword>
<evidence type="ECO:0000256" key="6">
    <source>
        <dbReference type="ARBA" id="ARBA00023136"/>
    </source>
</evidence>
<dbReference type="InterPro" id="IPR036259">
    <property type="entry name" value="MFS_trans_sf"/>
</dbReference>
<keyword evidence="6 7" id="KW-0472">Membrane</keyword>
<dbReference type="Pfam" id="PF07690">
    <property type="entry name" value="MFS_1"/>
    <property type="match status" value="1"/>
</dbReference>
<dbReference type="PANTHER" id="PTHR23517">
    <property type="entry name" value="RESISTANCE PROTEIN MDTM, PUTATIVE-RELATED-RELATED"/>
    <property type="match status" value="1"/>
</dbReference>
<dbReference type="PROSITE" id="PS00216">
    <property type="entry name" value="SUGAR_TRANSPORT_1"/>
    <property type="match status" value="1"/>
</dbReference>
<feature type="transmembrane region" description="Helical" evidence="7">
    <location>
        <begin position="276"/>
        <end position="294"/>
    </location>
</feature>
<feature type="transmembrane region" description="Helical" evidence="7">
    <location>
        <begin position="166"/>
        <end position="186"/>
    </location>
</feature>
<dbReference type="Gene3D" id="1.20.1250.20">
    <property type="entry name" value="MFS general substrate transporter like domains"/>
    <property type="match status" value="1"/>
</dbReference>
<evidence type="ECO:0000256" key="7">
    <source>
        <dbReference type="SAM" id="Phobius"/>
    </source>
</evidence>
<accession>A0A8J4H2R4</accession>
<dbReference type="InterPro" id="IPR020846">
    <property type="entry name" value="MFS_dom"/>
</dbReference>
<dbReference type="InterPro" id="IPR005829">
    <property type="entry name" value="Sugar_transporter_CS"/>
</dbReference>
<dbReference type="Proteomes" id="UP000677918">
    <property type="component" value="Unassembled WGS sequence"/>
</dbReference>
<keyword evidence="5 7" id="KW-1133">Transmembrane helix</keyword>
<keyword evidence="3" id="KW-1003">Cell membrane</keyword>
<gene>
    <name evidence="9" type="ORF">XYCOK13_04670</name>
</gene>
<name>A0A8J4H2R4_9BACL</name>
<feature type="transmembrane region" description="Helical" evidence="7">
    <location>
        <begin position="12"/>
        <end position="36"/>
    </location>
</feature>
<feature type="transmembrane region" description="Helical" evidence="7">
    <location>
        <begin position="48"/>
        <end position="70"/>
    </location>
</feature>